<keyword evidence="11" id="KW-1185">Reference proteome</keyword>
<evidence type="ECO:0000256" key="3">
    <source>
        <dbReference type="ARBA" id="ARBA00022448"/>
    </source>
</evidence>
<dbReference type="InterPro" id="IPR051313">
    <property type="entry name" value="Bact_iron-sidero_bind"/>
</dbReference>
<dbReference type="InterPro" id="IPR002491">
    <property type="entry name" value="ABC_transptr_periplasmic_BD"/>
</dbReference>
<dbReference type="GO" id="GO:0003700">
    <property type="term" value="F:DNA-binding transcription factor activity"/>
    <property type="evidence" value="ECO:0007669"/>
    <property type="project" value="InterPro"/>
</dbReference>
<dbReference type="GO" id="GO:0043565">
    <property type="term" value="F:sequence-specific DNA binding"/>
    <property type="evidence" value="ECO:0007669"/>
    <property type="project" value="InterPro"/>
</dbReference>
<evidence type="ECO:0000256" key="1">
    <source>
        <dbReference type="ARBA" id="ARBA00004196"/>
    </source>
</evidence>
<dbReference type="AlphaFoldDB" id="A0A4S4CBV9"/>
<evidence type="ECO:0000256" key="7">
    <source>
        <dbReference type="ARBA" id="ARBA00023163"/>
    </source>
</evidence>
<dbReference type="SUPFAM" id="SSF53807">
    <property type="entry name" value="Helical backbone' metal receptor"/>
    <property type="match status" value="1"/>
</dbReference>
<sequence>MDIEQPEQAGTAPLVQYVLRSIRLIVAGEQAGMGELGGNGSDGADQESFELLIIMSGTGQGKCYLQGPGRSLSVDQEVMSCSYYRVRFATSGHDAASGLLPDKQELACAPFAKTMELLDEIYGLREAKGELERFQRFVRFQELLLLLFRQNTPAAEDKGTDIERHEVELSIRHIHQYYREPLTVEELASLAGIDRWKYTRLFKQATGQVPLQYLNEVRINQAKKWLAIADDKLFDIALNAGFNNEYYFNRRFKQTVGLSPGQYRLSRKGQLRVVAPYLEDFIVALDMQPIAQYWHAKWGKQDYLGLNHIPTFDENGGSLDALSGYKPDLILLTDRYEQQQYSQYRRISNTCILREQTNNWRTLLRTVADYFGRTELADDAIAKYDSKARSACHTLSRVMRGETVAFLRISADQIIQYTQEGQGFVSTVLYGDVGLRSHSAVGVASKANRPGMFTLSMEDLRTLTADHLFITFDKWHSQAEGKERELLERPEWRDLPAVRNNRVYEVDFLTWMNNGVISNGKKIDDILRALA</sequence>
<protein>
    <submittedName>
        <fullName evidence="10">Helix-turn-helix domain-containing protein</fullName>
    </submittedName>
</protein>
<keyword evidence="4" id="KW-0732">Signal</keyword>
<dbReference type="GO" id="GO:0030288">
    <property type="term" value="C:outer membrane-bounded periplasmic space"/>
    <property type="evidence" value="ECO:0007669"/>
    <property type="project" value="TreeGrafter"/>
</dbReference>
<keyword evidence="7" id="KW-0804">Transcription</keyword>
<dbReference type="Pfam" id="PF12833">
    <property type="entry name" value="HTH_18"/>
    <property type="match status" value="1"/>
</dbReference>
<dbReference type="InterPro" id="IPR020449">
    <property type="entry name" value="Tscrpt_reg_AraC-type_HTH"/>
</dbReference>
<dbReference type="InterPro" id="IPR009057">
    <property type="entry name" value="Homeodomain-like_sf"/>
</dbReference>
<dbReference type="Gene3D" id="1.10.10.60">
    <property type="entry name" value="Homeodomain-like"/>
    <property type="match status" value="2"/>
</dbReference>
<evidence type="ECO:0000259" key="8">
    <source>
        <dbReference type="PROSITE" id="PS01124"/>
    </source>
</evidence>
<dbReference type="PROSITE" id="PS00041">
    <property type="entry name" value="HTH_ARAC_FAMILY_1"/>
    <property type="match status" value="1"/>
</dbReference>
<dbReference type="GO" id="GO:1901678">
    <property type="term" value="P:iron coordination entity transport"/>
    <property type="evidence" value="ECO:0007669"/>
    <property type="project" value="UniProtKB-ARBA"/>
</dbReference>
<dbReference type="Gene3D" id="3.40.50.1980">
    <property type="entry name" value="Nitrogenase molybdenum iron protein domain"/>
    <property type="match status" value="2"/>
</dbReference>
<dbReference type="PROSITE" id="PS50983">
    <property type="entry name" value="FE_B12_PBP"/>
    <property type="match status" value="1"/>
</dbReference>
<keyword evidence="3" id="KW-0813">Transport</keyword>
<dbReference type="OrthoDB" id="9783876at2"/>
<dbReference type="EMBL" id="SSOB01000004">
    <property type="protein sequence ID" value="THF83404.1"/>
    <property type="molecule type" value="Genomic_DNA"/>
</dbReference>
<dbReference type="InterPro" id="IPR018062">
    <property type="entry name" value="HTH_AraC-typ_CS"/>
</dbReference>
<evidence type="ECO:0000313" key="11">
    <source>
        <dbReference type="Proteomes" id="UP000310636"/>
    </source>
</evidence>
<dbReference type="SMART" id="SM00342">
    <property type="entry name" value="HTH_ARAC"/>
    <property type="match status" value="1"/>
</dbReference>
<feature type="domain" description="HTH araC/xylS-type" evidence="8">
    <location>
        <begin position="168"/>
        <end position="266"/>
    </location>
</feature>
<comment type="similarity">
    <text evidence="2">Belongs to the bacterial solute-binding protein 8 family.</text>
</comment>
<evidence type="ECO:0000256" key="5">
    <source>
        <dbReference type="ARBA" id="ARBA00023015"/>
    </source>
</evidence>
<dbReference type="SUPFAM" id="SSF46689">
    <property type="entry name" value="Homeodomain-like"/>
    <property type="match status" value="2"/>
</dbReference>
<dbReference type="Proteomes" id="UP000310636">
    <property type="component" value="Unassembled WGS sequence"/>
</dbReference>
<dbReference type="PANTHER" id="PTHR30532">
    <property type="entry name" value="IRON III DICITRATE-BINDING PERIPLASMIC PROTEIN"/>
    <property type="match status" value="1"/>
</dbReference>
<evidence type="ECO:0000256" key="2">
    <source>
        <dbReference type="ARBA" id="ARBA00008814"/>
    </source>
</evidence>
<gene>
    <name evidence="10" type="ORF">E6C55_04325</name>
</gene>
<dbReference type="Pfam" id="PF01497">
    <property type="entry name" value="Peripla_BP_2"/>
    <property type="match status" value="1"/>
</dbReference>
<proteinExistence type="inferred from homology"/>
<dbReference type="RefSeq" id="WP_136368560.1">
    <property type="nucleotide sequence ID" value="NZ_SSOB01000004.1"/>
</dbReference>
<comment type="subcellular location">
    <subcellularLocation>
        <location evidence="1">Cell envelope</location>
    </subcellularLocation>
</comment>
<reference evidence="10 11" key="1">
    <citation type="submission" date="2019-04" db="EMBL/GenBank/DDBJ databases">
        <title>Cohnella sp. nov. isolated from preserved vegetables.</title>
        <authorList>
            <person name="Lin S.-Y."/>
            <person name="Hung M.-H."/>
            <person name="Young C.-C."/>
        </authorList>
    </citation>
    <scope>NUCLEOTIDE SEQUENCE [LARGE SCALE GENOMIC DNA]</scope>
    <source>
        <strain evidence="10 11">CC-MHH1044</strain>
    </source>
</reference>
<comment type="caution">
    <text evidence="10">The sequence shown here is derived from an EMBL/GenBank/DDBJ whole genome shotgun (WGS) entry which is preliminary data.</text>
</comment>
<dbReference type="PANTHER" id="PTHR30532:SF1">
    <property type="entry name" value="IRON(3+)-HYDROXAMATE-BINDING PROTEIN FHUD"/>
    <property type="match status" value="1"/>
</dbReference>
<organism evidence="10 11">
    <name type="scientific">Cohnella fermenti</name>
    <dbReference type="NCBI Taxonomy" id="2565925"/>
    <lineage>
        <taxon>Bacteria</taxon>
        <taxon>Bacillati</taxon>
        <taxon>Bacillota</taxon>
        <taxon>Bacilli</taxon>
        <taxon>Bacillales</taxon>
        <taxon>Paenibacillaceae</taxon>
        <taxon>Cohnella</taxon>
    </lineage>
</organism>
<name>A0A4S4CBV9_9BACL</name>
<dbReference type="PROSITE" id="PS01124">
    <property type="entry name" value="HTH_ARAC_FAMILY_2"/>
    <property type="match status" value="1"/>
</dbReference>
<accession>A0A4S4CBV9</accession>
<dbReference type="PRINTS" id="PR00032">
    <property type="entry name" value="HTHARAC"/>
</dbReference>
<evidence type="ECO:0000259" key="9">
    <source>
        <dbReference type="PROSITE" id="PS50983"/>
    </source>
</evidence>
<evidence type="ECO:0000256" key="4">
    <source>
        <dbReference type="ARBA" id="ARBA00022729"/>
    </source>
</evidence>
<keyword evidence="6" id="KW-0238">DNA-binding</keyword>
<keyword evidence="5" id="KW-0805">Transcription regulation</keyword>
<feature type="domain" description="Fe/B12 periplasmic-binding" evidence="9">
    <location>
        <begin position="270"/>
        <end position="531"/>
    </location>
</feature>
<evidence type="ECO:0000313" key="10">
    <source>
        <dbReference type="EMBL" id="THF83404.1"/>
    </source>
</evidence>
<evidence type="ECO:0000256" key="6">
    <source>
        <dbReference type="ARBA" id="ARBA00023125"/>
    </source>
</evidence>
<dbReference type="InterPro" id="IPR018060">
    <property type="entry name" value="HTH_AraC"/>
</dbReference>